<dbReference type="EMBL" id="LQOY01000015">
    <property type="protein sequence ID" value="ORV96182.1"/>
    <property type="molecule type" value="Genomic_DNA"/>
</dbReference>
<dbReference type="EMBL" id="MAEM01000450">
    <property type="protein sequence ID" value="OBR99418.1"/>
    <property type="molecule type" value="Genomic_DNA"/>
</dbReference>
<keyword evidence="5 6" id="KW-0472">Membrane</keyword>
<feature type="transmembrane region" description="Helical" evidence="6">
    <location>
        <begin position="152"/>
        <end position="173"/>
    </location>
</feature>
<dbReference type="PANTHER" id="PTHR30213">
    <property type="entry name" value="INNER MEMBRANE PROTEIN YHJD"/>
    <property type="match status" value="1"/>
</dbReference>
<dbReference type="Proteomes" id="UP000093757">
    <property type="component" value="Unassembled WGS sequence"/>
</dbReference>
<feature type="transmembrane region" description="Helical" evidence="6">
    <location>
        <begin position="229"/>
        <end position="251"/>
    </location>
</feature>
<name>A0A1A6BAZ5_MYCGO</name>
<evidence type="ECO:0000256" key="1">
    <source>
        <dbReference type="ARBA" id="ARBA00004651"/>
    </source>
</evidence>
<keyword evidence="10" id="KW-1185">Reference proteome</keyword>
<evidence type="ECO:0000256" key="3">
    <source>
        <dbReference type="ARBA" id="ARBA00022692"/>
    </source>
</evidence>
<proteinExistence type="predicted"/>
<dbReference type="InterPro" id="IPR017039">
    <property type="entry name" value="Virul_fac_BrkB"/>
</dbReference>
<keyword evidence="3 6" id="KW-0812">Transmembrane</keyword>
<gene>
    <name evidence="7" type="ORF">A9W98_30175</name>
    <name evidence="8" type="ORF">AWC08_13625</name>
</gene>
<comment type="subcellular location">
    <subcellularLocation>
        <location evidence="1">Cell membrane</location>
        <topology evidence="1">Multi-pass membrane protein</topology>
    </subcellularLocation>
</comment>
<keyword evidence="2" id="KW-1003">Cell membrane</keyword>
<protein>
    <submittedName>
        <fullName evidence="7">Inner membrane protein YhjD</fullName>
    </submittedName>
</protein>
<evidence type="ECO:0000256" key="6">
    <source>
        <dbReference type="SAM" id="Phobius"/>
    </source>
</evidence>
<accession>A0A1A6BAZ5</accession>
<dbReference type="PIRSF" id="PIRSF035875">
    <property type="entry name" value="RNase_BN"/>
    <property type="match status" value="1"/>
</dbReference>
<dbReference type="NCBIfam" id="TIGR00766">
    <property type="entry name" value="inner membrane protein YhjD"/>
    <property type="match status" value="1"/>
</dbReference>
<dbReference type="GO" id="GO:0005886">
    <property type="term" value="C:plasma membrane"/>
    <property type="evidence" value="ECO:0007669"/>
    <property type="project" value="UniProtKB-SubCell"/>
</dbReference>
<evidence type="ECO:0000313" key="8">
    <source>
        <dbReference type="EMBL" id="ORV96182.1"/>
    </source>
</evidence>
<feature type="transmembrane region" description="Helical" evidence="6">
    <location>
        <begin position="47"/>
        <end position="69"/>
    </location>
</feature>
<reference evidence="7 9" key="2">
    <citation type="submission" date="2016-06" db="EMBL/GenBank/DDBJ databases">
        <authorList>
            <person name="Kjaerup R.B."/>
            <person name="Dalgaard T.S."/>
            <person name="Juul-Madsen H.R."/>
        </authorList>
    </citation>
    <scope>NUCLEOTIDE SEQUENCE [LARGE SCALE GENOMIC DNA]</scope>
    <source>
        <strain evidence="7 9">1245752.6</strain>
    </source>
</reference>
<dbReference type="AlphaFoldDB" id="A0A1A6BAZ5"/>
<dbReference type="Proteomes" id="UP000193928">
    <property type="component" value="Unassembled WGS sequence"/>
</dbReference>
<reference evidence="8 10" key="1">
    <citation type="submission" date="2016-01" db="EMBL/GenBank/DDBJ databases">
        <title>The new phylogeny of the genus Mycobacterium.</title>
        <authorList>
            <person name="Tarcisio F."/>
            <person name="Conor M."/>
            <person name="Antonella G."/>
            <person name="Elisabetta G."/>
            <person name="Giulia F.S."/>
            <person name="Sara T."/>
            <person name="Anna F."/>
            <person name="Clotilde B."/>
            <person name="Roberto B."/>
            <person name="Veronica D.S."/>
            <person name="Fabio R."/>
            <person name="Monica P."/>
            <person name="Olivier J."/>
            <person name="Enrico T."/>
            <person name="Nicola S."/>
        </authorList>
    </citation>
    <scope>NUCLEOTIDE SEQUENCE [LARGE SCALE GENOMIC DNA]</scope>
    <source>
        <strain evidence="8 10">DSM 44160</strain>
    </source>
</reference>
<comment type="caution">
    <text evidence="7">The sequence shown here is derived from an EMBL/GenBank/DDBJ whole genome shotgun (WGS) entry which is preliminary data.</text>
</comment>
<evidence type="ECO:0000256" key="5">
    <source>
        <dbReference type="ARBA" id="ARBA00023136"/>
    </source>
</evidence>
<dbReference type="OrthoDB" id="4127374at2"/>
<evidence type="ECO:0000256" key="4">
    <source>
        <dbReference type="ARBA" id="ARBA00022989"/>
    </source>
</evidence>
<dbReference type="RefSeq" id="WP_065136162.1">
    <property type="nucleotide sequence ID" value="NZ_JACKSU010000120.1"/>
</dbReference>
<sequence length="294" mass="32180">MNKHDEQVEPGALGRLRRRYGWLDHVIRAFLHFRACNGNLFAAGLTYYTLIALFPLLMIGFAVGGFALSRRPELVDAIDDRTRSWVSPELGQQLVGVMHSAISAHTSVGVIGLIFAAWMGQTWMYRLREALCRIWGHQVDSLGFARTIVSDLTAVVGTFAVVVATMTLAALAHAEPMKVALKLLGIPELSVFHWAFRAVSVLISFLVSWLVFSWVIVRLPRESVGVATSMRAGLMAAVGFELFKLVGSLYLRMVLRSVAGATFGPLLGLLVFAYVTWVLVLYSTAWAATAPGAA</sequence>
<evidence type="ECO:0000313" key="10">
    <source>
        <dbReference type="Proteomes" id="UP000193928"/>
    </source>
</evidence>
<organism evidence="7 9">
    <name type="scientific">Mycobacterium gordonae</name>
    <dbReference type="NCBI Taxonomy" id="1778"/>
    <lineage>
        <taxon>Bacteria</taxon>
        <taxon>Bacillati</taxon>
        <taxon>Actinomycetota</taxon>
        <taxon>Actinomycetes</taxon>
        <taxon>Mycobacteriales</taxon>
        <taxon>Mycobacteriaceae</taxon>
        <taxon>Mycobacterium</taxon>
    </lineage>
</organism>
<feature type="transmembrane region" description="Helical" evidence="6">
    <location>
        <begin position="263"/>
        <end position="288"/>
    </location>
</feature>
<evidence type="ECO:0000256" key="2">
    <source>
        <dbReference type="ARBA" id="ARBA00022475"/>
    </source>
</evidence>
<evidence type="ECO:0000313" key="7">
    <source>
        <dbReference type="EMBL" id="OBR99418.1"/>
    </source>
</evidence>
<dbReference type="InterPro" id="IPR005274">
    <property type="entry name" value="IM_pro_YhjD"/>
</dbReference>
<dbReference type="Pfam" id="PF03631">
    <property type="entry name" value="Virul_fac_BrkB"/>
    <property type="match status" value="1"/>
</dbReference>
<dbReference type="PANTHER" id="PTHR30213:SF1">
    <property type="entry name" value="INNER MEMBRANE PROTEIN YHJD"/>
    <property type="match status" value="1"/>
</dbReference>
<feature type="transmembrane region" description="Helical" evidence="6">
    <location>
        <begin position="90"/>
        <end position="118"/>
    </location>
</feature>
<feature type="transmembrane region" description="Helical" evidence="6">
    <location>
        <begin position="194"/>
        <end position="217"/>
    </location>
</feature>
<keyword evidence="4 6" id="KW-1133">Transmembrane helix</keyword>
<evidence type="ECO:0000313" key="9">
    <source>
        <dbReference type="Proteomes" id="UP000093757"/>
    </source>
</evidence>